<reference evidence="3 4" key="1">
    <citation type="submission" date="2019-02" db="EMBL/GenBank/DDBJ databases">
        <title>Deep-cultivation of Planctomycetes and their phenomic and genomic characterization uncovers novel biology.</title>
        <authorList>
            <person name="Wiegand S."/>
            <person name="Jogler M."/>
            <person name="Boedeker C."/>
            <person name="Pinto D."/>
            <person name="Vollmers J."/>
            <person name="Rivas-Marin E."/>
            <person name="Kohn T."/>
            <person name="Peeters S.H."/>
            <person name="Heuer A."/>
            <person name="Rast P."/>
            <person name="Oberbeckmann S."/>
            <person name="Bunk B."/>
            <person name="Jeske O."/>
            <person name="Meyerdierks A."/>
            <person name="Storesund J.E."/>
            <person name="Kallscheuer N."/>
            <person name="Luecker S."/>
            <person name="Lage O.M."/>
            <person name="Pohl T."/>
            <person name="Merkel B.J."/>
            <person name="Hornburger P."/>
            <person name="Mueller R.-W."/>
            <person name="Bruemmer F."/>
            <person name="Labrenz M."/>
            <person name="Spormann A.M."/>
            <person name="Op Den Camp H."/>
            <person name="Overmann J."/>
            <person name="Amann R."/>
            <person name="Jetten M.S.M."/>
            <person name="Mascher T."/>
            <person name="Medema M.H."/>
            <person name="Devos D.P."/>
            <person name="Kaster A.-K."/>
            <person name="Ovreas L."/>
            <person name="Rohde M."/>
            <person name="Galperin M.Y."/>
            <person name="Jogler C."/>
        </authorList>
    </citation>
    <scope>NUCLEOTIDE SEQUENCE [LARGE SCALE GENOMIC DNA]</scope>
    <source>
        <strain evidence="3 4">Pla144</strain>
    </source>
</reference>
<feature type="transmembrane region" description="Helical" evidence="1">
    <location>
        <begin position="21"/>
        <end position="45"/>
    </location>
</feature>
<sequence>MKLNSETLCFTSRGQTTSRKAFTLVELLVVIAIIGVLVALLLPAVQAAREAARRMQCVNNLKQIGLACHNYYDSHGSLPPGVLTKDTNRGDEGNSQTSWAVEILPYLEQKNIYDRYIPENGGPFDINNQDVLQTFVAAYICPSDMTAGELRETFTGGAGGGFKYAPGSYKGVAGIPGIVNGTIIWWDSGRWDTFTKGNAFDLRGPLHAVDVDGKVKAETFARITDGTTNTMLAGEYMTLTSDGSNLDFRRPAWGISFRNFNLSLMSPDSALRIADYAACEKALGGAGAIFDCKRAFGSFHTGGGINFARCDGSVTSIQPDIDGFVYEAMGTVSREEPPGGFSY</sequence>
<proteinExistence type="predicted"/>
<keyword evidence="1" id="KW-1133">Transmembrane helix</keyword>
<dbReference type="EMBL" id="SJPS01000010">
    <property type="protein sequence ID" value="TWU21356.1"/>
    <property type="molecule type" value="Genomic_DNA"/>
</dbReference>
<feature type="domain" description="DUF1559" evidence="2">
    <location>
        <begin position="46"/>
        <end position="322"/>
    </location>
</feature>
<dbReference type="Pfam" id="PF07596">
    <property type="entry name" value="SBP_bac_10"/>
    <property type="match status" value="1"/>
</dbReference>
<dbReference type="InterPro" id="IPR011453">
    <property type="entry name" value="DUF1559"/>
</dbReference>
<dbReference type="RefSeq" id="WP_197530922.1">
    <property type="nucleotide sequence ID" value="NZ_SJPS01000010.1"/>
</dbReference>
<evidence type="ECO:0000256" key="1">
    <source>
        <dbReference type="SAM" id="Phobius"/>
    </source>
</evidence>
<dbReference type="Pfam" id="PF07963">
    <property type="entry name" value="N_methyl"/>
    <property type="match status" value="1"/>
</dbReference>
<name>A0A5C6CDA2_9BACT</name>
<evidence type="ECO:0000313" key="3">
    <source>
        <dbReference type="EMBL" id="TWU21356.1"/>
    </source>
</evidence>
<comment type="caution">
    <text evidence="3">The sequence shown here is derived from an EMBL/GenBank/DDBJ whole genome shotgun (WGS) entry which is preliminary data.</text>
</comment>
<gene>
    <name evidence="3" type="primary">xcpT_12</name>
    <name evidence="3" type="ORF">Pla144_45760</name>
</gene>
<evidence type="ECO:0000313" key="4">
    <source>
        <dbReference type="Proteomes" id="UP000318437"/>
    </source>
</evidence>
<keyword evidence="1" id="KW-0472">Membrane</keyword>
<dbReference type="NCBIfam" id="TIGR02532">
    <property type="entry name" value="IV_pilin_GFxxxE"/>
    <property type="match status" value="1"/>
</dbReference>
<dbReference type="Proteomes" id="UP000318437">
    <property type="component" value="Unassembled WGS sequence"/>
</dbReference>
<dbReference type="PANTHER" id="PTHR30093:SF2">
    <property type="entry name" value="TYPE II SECRETION SYSTEM PROTEIN H"/>
    <property type="match status" value="1"/>
</dbReference>
<keyword evidence="1" id="KW-0812">Transmembrane</keyword>
<accession>A0A5C6CDA2</accession>
<keyword evidence="4" id="KW-1185">Reference proteome</keyword>
<organism evidence="3 4">
    <name type="scientific">Bythopirellula polymerisocia</name>
    <dbReference type="NCBI Taxonomy" id="2528003"/>
    <lineage>
        <taxon>Bacteria</taxon>
        <taxon>Pseudomonadati</taxon>
        <taxon>Planctomycetota</taxon>
        <taxon>Planctomycetia</taxon>
        <taxon>Pirellulales</taxon>
        <taxon>Lacipirellulaceae</taxon>
        <taxon>Bythopirellula</taxon>
    </lineage>
</organism>
<dbReference type="AlphaFoldDB" id="A0A5C6CDA2"/>
<protein>
    <submittedName>
        <fullName evidence="3">Type II secretion system protein G</fullName>
    </submittedName>
</protein>
<dbReference type="InterPro" id="IPR045584">
    <property type="entry name" value="Pilin-like"/>
</dbReference>
<dbReference type="InterPro" id="IPR012902">
    <property type="entry name" value="N_methyl_site"/>
</dbReference>
<dbReference type="Gene3D" id="3.30.700.10">
    <property type="entry name" value="Glycoprotein, Type 4 Pilin"/>
    <property type="match status" value="1"/>
</dbReference>
<dbReference type="SUPFAM" id="SSF54523">
    <property type="entry name" value="Pili subunits"/>
    <property type="match status" value="1"/>
</dbReference>
<dbReference type="PANTHER" id="PTHR30093">
    <property type="entry name" value="GENERAL SECRETION PATHWAY PROTEIN G"/>
    <property type="match status" value="1"/>
</dbReference>
<evidence type="ECO:0000259" key="2">
    <source>
        <dbReference type="Pfam" id="PF07596"/>
    </source>
</evidence>